<dbReference type="OMA" id="CELCIAD"/>
<protein>
    <recommendedName>
        <fullName evidence="1">Reverse transcriptase zinc-binding domain-containing protein</fullName>
    </recommendedName>
</protein>
<dbReference type="Pfam" id="PF13966">
    <property type="entry name" value="zf-RVT"/>
    <property type="match status" value="1"/>
</dbReference>
<evidence type="ECO:0000313" key="2">
    <source>
        <dbReference type="RefSeq" id="XP_016487754.1"/>
    </source>
</evidence>
<gene>
    <name evidence="2" type="primary">LOC107807825</name>
</gene>
<dbReference type="OrthoDB" id="1938430at2759"/>
<proteinExistence type="predicted"/>
<dbReference type="AlphaFoldDB" id="A0A1S4BFU0"/>
<dbReference type="PANTHER" id="PTHR33116:SF66">
    <property type="entry name" value="REVERSE TRANSCRIPTASE ZINC-BINDING DOMAIN-CONTAINING PROTEIN"/>
    <property type="match status" value="1"/>
</dbReference>
<reference evidence="2" key="1">
    <citation type="submission" date="2025-08" db="UniProtKB">
        <authorList>
            <consortium name="RefSeq"/>
        </authorList>
    </citation>
    <scope>IDENTIFICATION</scope>
</reference>
<dbReference type="PANTHER" id="PTHR33116">
    <property type="entry name" value="REVERSE TRANSCRIPTASE ZINC-BINDING DOMAIN-CONTAINING PROTEIN-RELATED-RELATED"/>
    <property type="match status" value="1"/>
</dbReference>
<dbReference type="InterPro" id="IPR026960">
    <property type="entry name" value="RVT-Znf"/>
</dbReference>
<dbReference type="PaxDb" id="4097-A0A1S4BFU0"/>
<dbReference type="RefSeq" id="XP_016487754.1">
    <property type="nucleotide sequence ID" value="XM_016632268.1"/>
</dbReference>
<organism evidence="2">
    <name type="scientific">Nicotiana tabacum</name>
    <name type="common">Common tobacco</name>
    <dbReference type="NCBI Taxonomy" id="4097"/>
    <lineage>
        <taxon>Eukaryota</taxon>
        <taxon>Viridiplantae</taxon>
        <taxon>Streptophyta</taxon>
        <taxon>Embryophyta</taxon>
        <taxon>Tracheophyta</taxon>
        <taxon>Spermatophyta</taxon>
        <taxon>Magnoliopsida</taxon>
        <taxon>eudicotyledons</taxon>
        <taxon>Gunneridae</taxon>
        <taxon>Pentapetalae</taxon>
        <taxon>asterids</taxon>
        <taxon>lamiids</taxon>
        <taxon>Solanales</taxon>
        <taxon>Solanaceae</taxon>
        <taxon>Nicotianoideae</taxon>
        <taxon>Nicotianeae</taxon>
        <taxon>Nicotiana</taxon>
    </lineage>
</organism>
<dbReference type="KEGG" id="nta:107807825"/>
<feature type="domain" description="Reverse transcriptase zinc-binding" evidence="1">
    <location>
        <begin position="6"/>
        <end position="63"/>
    </location>
</feature>
<name>A0A1S4BFU0_TOBAC</name>
<sequence>MVQCSVPKYQFILWLALQKRLSTTDRMAKWGIQVPRNCELCIADAEETHAHLFFDYDYSRQIWSSFLCWTRESSQVGNWEEEIERLTTKKCNGKTHAEVLRWLLAAIIYHVWSEHNARRFQEQQQDCISRLREIVIQLHRKGQFRSNWKRLLDRLNSYPSLV</sequence>
<accession>A0A1S4BFU0</accession>
<evidence type="ECO:0000259" key="1">
    <source>
        <dbReference type="Pfam" id="PF13966"/>
    </source>
</evidence>